<keyword evidence="5 8" id="KW-0812">Transmembrane</keyword>
<evidence type="ECO:0000256" key="1">
    <source>
        <dbReference type="ARBA" id="ARBA00004651"/>
    </source>
</evidence>
<keyword evidence="7 8" id="KW-0472">Membrane</keyword>
<reference evidence="10" key="1">
    <citation type="journal article" date="2019" name="Int. J. Syst. Evol. Microbiol.">
        <title>The Global Catalogue of Microorganisms (GCM) 10K type strain sequencing project: providing services to taxonomists for standard genome sequencing and annotation.</title>
        <authorList>
            <consortium name="The Broad Institute Genomics Platform"/>
            <consortium name="The Broad Institute Genome Sequencing Center for Infectious Disease"/>
            <person name="Wu L."/>
            <person name="Ma J."/>
        </authorList>
    </citation>
    <scope>NUCLEOTIDE SEQUENCE [LARGE SCALE GENOMIC DNA]</scope>
    <source>
        <strain evidence="10">CGMCC 1.12769</strain>
    </source>
</reference>
<evidence type="ECO:0000256" key="7">
    <source>
        <dbReference type="ARBA" id="ARBA00023136"/>
    </source>
</evidence>
<evidence type="ECO:0000256" key="4">
    <source>
        <dbReference type="ARBA" id="ARBA00022475"/>
    </source>
</evidence>
<evidence type="ECO:0000256" key="5">
    <source>
        <dbReference type="ARBA" id="ARBA00022692"/>
    </source>
</evidence>
<dbReference type="PANTHER" id="PTHR21716">
    <property type="entry name" value="TRANSMEMBRANE PROTEIN"/>
    <property type="match status" value="1"/>
</dbReference>
<comment type="caution">
    <text evidence="9">The sequence shown here is derived from an EMBL/GenBank/DDBJ whole genome shotgun (WGS) entry which is preliminary data.</text>
</comment>
<name>A0ABQ1YEH1_9BACL</name>
<feature type="transmembrane region" description="Helical" evidence="8">
    <location>
        <begin position="66"/>
        <end position="91"/>
    </location>
</feature>
<proteinExistence type="inferred from homology"/>
<dbReference type="Pfam" id="PF01594">
    <property type="entry name" value="AI-2E_transport"/>
    <property type="match status" value="1"/>
</dbReference>
<protein>
    <submittedName>
        <fullName evidence="9">UPF0118 membrane protein YueF</fullName>
    </submittedName>
</protein>
<evidence type="ECO:0000313" key="9">
    <source>
        <dbReference type="EMBL" id="GGH22026.1"/>
    </source>
</evidence>
<feature type="transmembrane region" description="Helical" evidence="8">
    <location>
        <begin position="223"/>
        <end position="255"/>
    </location>
</feature>
<evidence type="ECO:0000256" key="8">
    <source>
        <dbReference type="SAM" id="Phobius"/>
    </source>
</evidence>
<feature type="transmembrane region" description="Helical" evidence="8">
    <location>
        <begin position="261"/>
        <end position="289"/>
    </location>
</feature>
<keyword evidence="3" id="KW-0813">Transport</keyword>
<evidence type="ECO:0000313" key="10">
    <source>
        <dbReference type="Proteomes" id="UP000659344"/>
    </source>
</evidence>
<comment type="subcellular location">
    <subcellularLocation>
        <location evidence="1">Cell membrane</location>
        <topology evidence="1">Multi-pass membrane protein</topology>
    </subcellularLocation>
</comment>
<keyword evidence="6 8" id="KW-1133">Transmembrane helix</keyword>
<keyword evidence="4" id="KW-1003">Cell membrane</keyword>
<dbReference type="PANTHER" id="PTHR21716:SF53">
    <property type="entry name" value="PERMEASE PERM-RELATED"/>
    <property type="match status" value="1"/>
</dbReference>
<gene>
    <name evidence="9" type="primary">yueF</name>
    <name evidence="9" type="ORF">GCM10008013_20250</name>
</gene>
<dbReference type="Proteomes" id="UP000659344">
    <property type="component" value="Unassembled WGS sequence"/>
</dbReference>
<dbReference type="EMBL" id="BMFT01000001">
    <property type="protein sequence ID" value="GGH22026.1"/>
    <property type="molecule type" value="Genomic_DNA"/>
</dbReference>
<feature type="transmembrane region" description="Helical" evidence="8">
    <location>
        <begin position="157"/>
        <end position="179"/>
    </location>
</feature>
<comment type="similarity">
    <text evidence="2">Belongs to the autoinducer-2 exporter (AI-2E) (TC 2.A.86) family.</text>
</comment>
<organism evidence="9 10">
    <name type="scientific">Paenibacillus segetis</name>
    <dbReference type="NCBI Taxonomy" id="1325360"/>
    <lineage>
        <taxon>Bacteria</taxon>
        <taxon>Bacillati</taxon>
        <taxon>Bacillota</taxon>
        <taxon>Bacilli</taxon>
        <taxon>Bacillales</taxon>
        <taxon>Paenibacillaceae</taxon>
        <taxon>Paenibacillus</taxon>
    </lineage>
</organism>
<evidence type="ECO:0000256" key="3">
    <source>
        <dbReference type="ARBA" id="ARBA00022448"/>
    </source>
</evidence>
<keyword evidence="10" id="KW-1185">Reference proteome</keyword>
<feature type="transmembrane region" description="Helical" evidence="8">
    <location>
        <begin position="36"/>
        <end position="54"/>
    </location>
</feature>
<evidence type="ECO:0000256" key="2">
    <source>
        <dbReference type="ARBA" id="ARBA00009773"/>
    </source>
</evidence>
<evidence type="ECO:0000256" key="6">
    <source>
        <dbReference type="ARBA" id="ARBA00022989"/>
    </source>
</evidence>
<sequence>MLQKPFFRISLGIIMVLTIIFLLSKVTFIFNPLVTMFSILIVPLTVSGFLYYLLRPIVNFLEEKKLNRMLSILLIYLLLAGVVTIFVLVIWPPLQLQVTEFVNNVPKLIKELQLQMNDIQRSKFFSMFDNKDTQLTSKITEYINSGFEFVSGYMSRVFSFLNDFFIVVGTVPIMLYYMLKEDDKITPTLSKMTPKKYRGDAEQVIHEINHALKGFIAGRMITALLLAVMTFIGFWLIGLPYSLLLAVVGALFNFIPYFGSLLGAIPCVIVAFTVSPSMVLWVIIIVVVAQQIEGNLISPYIYGKTISIHPLTTIVLLLVAGDFGGILGMILAIPVYMMIKIIVVRVYELFMSDKIEELTEELTE</sequence>
<feature type="transmembrane region" description="Helical" evidence="8">
    <location>
        <begin position="7"/>
        <end position="30"/>
    </location>
</feature>
<accession>A0ABQ1YEH1</accession>
<dbReference type="RefSeq" id="WP_188538269.1">
    <property type="nucleotide sequence ID" value="NZ_BMFT01000001.1"/>
</dbReference>
<dbReference type="InterPro" id="IPR002549">
    <property type="entry name" value="AI-2E-like"/>
</dbReference>